<keyword evidence="2" id="KW-1185">Reference proteome</keyword>
<gene>
    <name evidence="1" type="ORF">SEA_BING_17</name>
</gene>
<accession>A0A2L1IW72</accession>
<evidence type="ECO:0000313" key="2">
    <source>
        <dbReference type="Proteomes" id="UP000241360"/>
    </source>
</evidence>
<protein>
    <submittedName>
        <fullName evidence="1">Major tail protein</fullName>
    </submittedName>
</protein>
<name>A0A2L1IW72_9CAUD</name>
<dbReference type="EMBL" id="MG757154">
    <property type="protein sequence ID" value="AVD99439.1"/>
    <property type="molecule type" value="Genomic_DNA"/>
</dbReference>
<sequence length="294" mass="31449">MTALTWDKAGERYYETGVDHGVLYIPNGSGVYNEGHAWNGLTAVTESPSGAESNPQYADNIKYLNLVSAEEFGGTIEAFTYPLAWEQCDGSATPTPGVSFGQQGRKSFGLSYRTKLGNDLDGQDHGYKLHLVYGALAAPSEKAYATVNDSPEAITFSWEFTTTPVEVGNIAGQDYKPTASITIDSTKVDAGALSTLEEFLYGTEGTDPSLPTPAEVYAIFSGTVLTVTPTEPAYDGATNTITIPTVTGVTYYIDDVAQAPGPVVITENKVVEARPNAGYKFTQPSDNDWLIGDF</sequence>
<reference evidence="2" key="1">
    <citation type="submission" date="2018-01" db="EMBL/GenBank/DDBJ databases">
        <authorList>
            <person name="Wardenburg K.E."/>
            <person name="Rana S."/>
            <person name="Felix E."/>
            <person name="Puentes R.J."/>
            <person name="Shaffer C.D."/>
            <person name="Weston-Hafer K.A."/>
            <person name="Russell D.A."/>
            <person name="Pope W.H."/>
            <person name="Jacobs-Sera D."/>
            <person name="Hendrix R.W."/>
            <person name="Hatfull G.F."/>
        </authorList>
    </citation>
    <scope>NUCLEOTIDE SEQUENCE [LARGE SCALE GENOMIC DNA]</scope>
</reference>
<organism evidence="1 2">
    <name type="scientific">Streptomyces phage Bing</name>
    <dbReference type="NCBI Taxonomy" id="2079427"/>
    <lineage>
        <taxon>Viruses</taxon>
        <taxon>Duplodnaviria</taxon>
        <taxon>Heunggongvirae</taxon>
        <taxon>Uroviricota</taxon>
        <taxon>Caudoviricetes</taxon>
        <taxon>Bingvirus</taxon>
        <taxon>Bingvirus bing</taxon>
    </lineage>
</organism>
<dbReference type="Proteomes" id="UP000241360">
    <property type="component" value="Segment"/>
</dbReference>
<proteinExistence type="predicted"/>
<dbReference type="OrthoDB" id="4967at10239"/>
<evidence type="ECO:0000313" key="1">
    <source>
        <dbReference type="EMBL" id="AVD99439.1"/>
    </source>
</evidence>